<dbReference type="Gene3D" id="3.90.1300.10">
    <property type="entry name" value="Amidase signature (AS) domain"/>
    <property type="match status" value="1"/>
</dbReference>
<dbReference type="GO" id="GO:0016787">
    <property type="term" value="F:hydrolase activity"/>
    <property type="evidence" value="ECO:0007669"/>
    <property type="project" value="UniProtKB-KW"/>
</dbReference>
<keyword evidence="3" id="KW-0472">Membrane</keyword>
<dbReference type="PANTHER" id="PTHR46072:SF8">
    <property type="entry name" value="AMIDASE DOMAIN-CONTAINING PROTEIN"/>
    <property type="match status" value="1"/>
</dbReference>
<dbReference type="EMBL" id="CABFNP030000751">
    <property type="protein sequence ID" value="CAI6083396.1"/>
    <property type="molecule type" value="Genomic_DNA"/>
</dbReference>
<evidence type="ECO:0000256" key="3">
    <source>
        <dbReference type="SAM" id="Phobius"/>
    </source>
</evidence>
<comment type="similarity">
    <text evidence="1">Belongs to the amidase family.</text>
</comment>
<evidence type="ECO:0000313" key="6">
    <source>
        <dbReference type="Proteomes" id="UP001160390"/>
    </source>
</evidence>
<feature type="transmembrane region" description="Helical" evidence="3">
    <location>
        <begin position="44"/>
        <end position="65"/>
    </location>
</feature>
<gene>
    <name evidence="5" type="ORF">CCHLO57077_00012468</name>
</gene>
<comment type="caution">
    <text evidence="5">The sequence shown here is derived from an EMBL/GenBank/DDBJ whole genome shotgun (WGS) entry which is preliminary data.</text>
</comment>
<keyword evidence="3" id="KW-0812">Transmembrane</keyword>
<evidence type="ECO:0000313" key="5">
    <source>
        <dbReference type="EMBL" id="CAI6083396.1"/>
    </source>
</evidence>
<dbReference type="AlphaFoldDB" id="A0AA35LXX9"/>
<dbReference type="SUPFAM" id="SSF75304">
    <property type="entry name" value="Amidase signature (AS) enzymes"/>
    <property type="match status" value="1"/>
</dbReference>
<sequence length="677" mass="74763">MELTSPYAHESVPNWRDLNGLHQTEGDEARSLSLGFTLPSTKSIALSPIFFILVLPFSLLLIVFIRKRGLLFRYNSLAEKSFWRDTVEKKLAADKEKIPKHWRLDPEVITWAKEQPKVAGQVIENLLDDETRLITNTNPRELIGQMSQGKLSAIQVVSAFCKRAAYCHQICDLLLEIGFDLALTQAKECDDYFKNHGKLIGELHGLPFTMKDQFHIEGMPSSAGYIGWIGTFEGKLDSEKYMKSESLLVEQLKSLGAIPIGKSAITNNNILGYAVNPHNRNLSTGGSSGGTKTVLSIYVTAIGLPLTKENQGEAAIQALRGSCFGFGTDVGGSVSIPAAYQGVYSLKPSTGRISFRGGVKIVAMPAVIGIMGPSLDALQSVFKSILSTSPWIRDQVVTRMPWQGLYDGQLPKRPDLAFGFLENDGIVTPHPPVARAMRIIKKAMEMAEIELVGWYPPSNSEVANIHGALARGDGCLDVWEALELSDEPMTPELELTFPERRPVPSMSVVDYQSFVVRMVAFREKWNDYWESSFERTTNGHPVEAIISPVTPHAGIKRVQTKYSGEKSNIPSLCLNAMLIFLGSAYATSLNVLDYPSIGIPITVADQHIDEIDPKFKPLTSKDAEVMQTYDPGEFHGCPISIQLIGRRQDEETLFAMAKIVQDAVDKLKSTGVDFLHC</sequence>
<evidence type="ECO:0000256" key="1">
    <source>
        <dbReference type="ARBA" id="ARBA00009199"/>
    </source>
</evidence>
<dbReference type="Pfam" id="PF01425">
    <property type="entry name" value="Amidase"/>
    <property type="match status" value="2"/>
</dbReference>
<feature type="domain" description="Amidase" evidence="4">
    <location>
        <begin position="312"/>
        <end position="653"/>
    </location>
</feature>
<name>A0AA35LXX9_9HYPO</name>
<keyword evidence="6" id="KW-1185">Reference proteome</keyword>
<proteinExistence type="inferred from homology"/>
<evidence type="ECO:0000259" key="4">
    <source>
        <dbReference type="Pfam" id="PF01425"/>
    </source>
</evidence>
<protein>
    <recommendedName>
        <fullName evidence="4">Amidase domain-containing protein</fullName>
    </recommendedName>
</protein>
<dbReference type="InterPro" id="IPR036928">
    <property type="entry name" value="AS_sf"/>
</dbReference>
<reference evidence="5" key="1">
    <citation type="submission" date="2023-01" db="EMBL/GenBank/DDBJ databases">
        <authorList>
            <person name="Piombo E."/>
        </authorList>
    </citation>
    <scope>NUCLEOTIDE SEQUENCE</scope>
</reference>
<dbReference type="PANTHER" id="PTHR46072">
    <property type="entry name" value="AMIDASE-RELATED-RELATED"/>
    <property type="match status" value="1"/>
</dbReference>
<keyword evidence="2" id="KW-0378">Hydrolase</keyword>
<evidence type="ECO:0000256" key="2">
    <source>
        <dbReference type="ARBA" id="ARBA00022801"/>
    </source>
</evidence>
<dbReference type="Proteomes" id="UP001160390">
    <property type="component" value="Unassembled WGS sequence"/>
</dbReference>
<organism evidence="5 6">
    <name type="scientific">Clonostachys chloroleuca</name>
    <dbReference type="NCBI Taxonomy" id="1926264"/>
    <lineage>
        <taxon>Eukaryota</taxon>
        <taxon>Fungi</taxon>
        <taxon>Dikarya</taxon>
        <taxon>Ascomycota</taxon>
        <taxon>Pezizomycotina</taxon>
        <taxon>Sordariomycetes</taxon>
        <taxon>Hypocreomycetidae</taxon>
        <taxon>Hypocreales</taxon>
        <taxon>Bionectriaceae</taxon>
        <taxon>Clonostachys</taxon>
    </lineage>
</organism>
<keyword evidence="3" id="KW-1133">Transmembrane helix</keyword>
<dbReference type="InterPro" id="IPR023631">
    <property type="entry name" value="Amidase_dom"/>
</dbReference>
<accession>A0AA35LXX9</accession>
<feature type="domain" description="Amidase" evidence="4">
    <location>
        <begin position="156"/>
        <end position="303"/>
    </location>
</feature>